<evidence type="ECO:0000256" key="13">
    <source>
        <dbReference type="ARBA" id="ARBA00049473"/>
    </source>
</evidence>
<dbReference type="Proteomes" id="UP000190162">
    <property type="component" value="Unassembled WGS sequence"/>
</dbReference>
<dbReference type="PROSITE" id="PS00802">
    <property type="entry name" value="TRANSKETOLASE_2"/>
    <property type="match status" value="1"/>
</dbReference>
<evidence type="ECO:0000256" key="4">
    <source>
        <dbReference type="ARBA" id="ARBA00002931"/>
    </source>
</evidence>
<evidence type="ECO:0000256" key="9">
    <source>
        <dbReference type="ARBA" id="ARBA00022723"/>
    </source>
</evidence>
<reference evidence="22" key="1">
    <citation type="submission" date="2017-02" db="EMBL/GenBank/DDBJ databases">
        <authorList>
            <person name="Varghese N."/>
            <person name="Submissions S."/>
        </authorList>
    </citation>
    <scope>NUCLEOTIDE SEQUENCE [LARGE SCALE GENOMIC DNA]</scope>
    <source>
        <strain evidence="22">DSM 22720</strain>
    </source>
</reference>
<comment type="cofactor">
    <cofactor evidence="2">
        <name>Mn(2+)</name>
        <dbReference type="ChEBI" id="CHEBI:29035"/>
    </cofactor>
</comment>
<feature type="binding site" evidence="16">
    <location>
        <position position="389"/>
    </location>
    <ligand>
        <name>substrate</name>
    </ligand>
</feature>
<protein>
    <recommendedName>
        <fullName evidence="7 14">Transketolase</fullName>
        <ecNumber evidence="7 14">2.2.1.1</ecNumber>
    </recommendedName>
</protein>
<evidence type="ECO:0000256" key="14">
    <source>
        <dbReference type="NCBIfam" id="TIGR00232"/>
    </source>
</evidence>
<dbReference type="InterPro" id="IPR009014">
    <property type="entry name" value="Transketo_C/PFOR_II"/>
</dbReference>
<evidence type="ECO:0000256" key="5">
    <source>
        <dbReference type="ARBA" id="ARBA00007131"/>
    </source>
</evidence>
<dbReference type="GO" id="GO:0005829">
    <property type="term" value="C:cytosol"/>
    <property type="evidence" value="ECO:0007669"/>
    <property type="project" value="TreeGrafter"/>
</dbReference>
<dbReference type="InterPro" id="IPR029061">
    <property type="entry name" value="THDP-binding"/>
</dbReference>
<feature type="binding site" evidence="17">
    <location>
        <position position="83"/>
    </location>
    <ligand>
        <name>thiamine diphosphate</name>
        <dbReference type="ChEBI" id="CHEBI:58937"/>
    </ligand>
</feature>
<feature type="active site" description="Proton donor" evidence="15">
    <location>
        <position position="339"/>
    </location>
</feature>
<feature type="binding site" evidence="18">
    <location>
        <position position="112"/>
    </location>
    <ligand>
        <name>Mg(2+)</name>
        <dbReference type="ChEBI" id="CHEBI:18420"/>
    </ligand>
</feature>
<dbReference type="Pfam" id="PF00456">
    <property type="entry name" value="Transketolase_N"/>
    <property type="match status" value="1"/>
</dbReference>
<sequence>MLNLTGYDVSIEDLKLFRQLGSKTPGHPEFGVTPGVETTTGPLGQGLANAVGMALAEKTLAAQFNMPGLNIIDHYTYVFFGDGCLMEGISHEVCSLAGTLKLSKLIAFYDDNGISIDGDVEGWLTDDTPQRFRSYGWHVIEQVDGHDHRAIRDAILNAQAIEDKPTLICCKTVIGKGAPTKAGTHGIHGAPLGKDEVQGTRKALGWVHDPFEIPLKIKTYWDEKEQGFLRENLWNTTFDSYAEKHPELAAEFLRRMQKQLPPSWKTHADHLVTESALGAQSIATRQASQQALNDLGPKLPELIGGSADLSPSNNTFWRGAIDNSPSSPGGNYIRFGVREFGMGAIANGLALHGGFIPYCATFLVFSDYMRNAIRIAALSKIHNVFVFTHDSIGLGEDGPTHQPIEHLASFRAMPNVKVWRPCDTVETTVAWKQAIEDDSGLHILVFSRQTLPYQLRRADQLPLIERGGYILKEHEGSLNDKPDIILIATGSEIELAVEAATLLNRKSIRARVVSLVCSDAFDGQSDQYRESVLPSQITRRISIEAGSTLGWHKYVGTNGVALGIDTFGESAPAEQLYSHFGLTVDNIVNHAENLVNS</sequence>
<dbReference type="EC" id="2.2.1.1" evidence="7 14"/>
<dbReference type="CDD" id="cd02012">
    <property type="entry name" value="TPP_TK"/>
    <property type="match status" value="1"/>
</dbReference>
<evidence type="ECO:0000256" key="7">
    <source>
        <dbReference type="ARBA" id="ARBA00013152"/>
    </source>
</evidence>
<comment type="cofactor">
    <cofactor evidence="17">
        <name>thiamine diphosphate</name>
        <dbReference type="ChEBI" id="CHEBI:58937"/>
    </cofactor>
    <text evidence="17">Binds 1 thiamine pyrophosphate per subunit. During the reaction, the substrate forms a covalent intermediate with the cofactor.</text>
</comment>
<keyword evidence="10" id="KW-0106">Calcium</keyword>
<feature type="binding site" evidence="17">
    <location>
        <begin position="41"/>
        <end position="43"/>
    </location>
    <ligand>
        <name>thiamine diphosphate</name>
        <dbReference type="ChEBI" id="CHEBI:58937"/>
    </ligand>
</feature>
<evidence type="ECO:0000313" key="22">
    <source>
        <dbReference type="Proteomes" id="UP000190162"/>
    </source>
</evidence>
<comment type="cofactor">
    <cofactor evidence="3">
        <name>Co(2+)</name>
        <dbReference type="ChEBI" id="CHEBI:48828"/>
    </cofactor>
</comment>
<name>A0A1T4UYQ1_9GAMM</name>
<dbReference type="CDD" id="cd07033">
    <property type="entry name" value="TPP_PYR_DXS_TK_like"/>
    <property type="match status" value="1"/>
</dbReference>
<dbReference type="AlphaFoldDB" id="A0A1T4UYQ1"/>
<keyword evidence="12 17" id="KW-0786">Thiamine pyrophosphate</keyword>
<feature type="binding site" evidence="16">
    <location>
        <position position="401"/>
    </location>
    <ligand>
        <name>substrate</name>
    </ligand>
</feature>
<evidence type="ECO:0000256" key="2">
    <source>
        <dbReference type="ARBA" id="ARBA00001936"/>
    </source>
</evidence>
<evidence type="ECO:0000256" key="15">
    <source>
        <dbReference type="PIRSR" id="PIRSR605478-1"/>
    </source>
</evidence>
<evidence type="ECO:0000256" key="1">
    <source>
        <dbReference type="ARBA" id="ARBA00001913"/>
    </source>
</evidence>
<keyword evidence="8" id="KW-0808">Transferase</keyword>
<feature type="binding site" evidence="18">
    <location>
        <position position="114"/>
    </location>
    <ligand>
        <name>Mg(2+)</name>
        <dbReference type="ChEBI" id="CHEBI:18420"/>
    </ligand>
</feature>
<keyword evidence="9 18" id="KW-0479">Metal-binding</keyword>
<dbReference type="InterPro" id="IPR005475">
    <property type="entry name" value="Transketolase-like_Pyr-bd"/>
</dbReference>
<dbReference type="InterPro" id="IPR055152">
    <property type="entry name" value="Transketolase-like_C_2"/>
</dbReference>
<dbReference type="GO" id="GO:0046872">
    <property type="term" value="F:metal ion binding"/>
    <property type="evidence" value="ECO:0007669"/>
    <property type="project" value="UniProtKB-KW"/>
</dbReference>
<comment type="cofactor">
    <cofactor evidence="18">
        <name>Mg(2+)</name>
        <dbReference type="ChEBI" id="CHEBI:18420"/>
    </cofactor>
    <text evidence="18">Binds 1 Mg(2+) ion per subunit. Can also utilize other divalent metal cations, such as Ca(2+), Mn(2+) and Co(2+).</text>
</comment>
<dbReference type="FunFam" id="3.40.50.970:FF:000003">
    <property type="entry name" value="Transketolase"/>
    <property type="match status" value="1"/>
</dbReference>
<evidence type="ECO:0000256" key="12">
    <source>
        <dbReference type="ARBA" id="ARBA00023052"/>
    </source>
</evidence>
<dbReference type="SUPFAM" id="SSF52518">
    <property type="entry name" value="Thiamin diphosphate-binding fold (THDP-binding)"/>
    <property type="match status" value="2"/>
</dbReference>
<comment type="subunit">
    <text evidence="6">Homodimer.</text>
</comment>
<evidence type="ECO:0000256" key="10">
    <source>
        <dbReference type="ARBA" id="ARBA00022837"/>
    </source>
</evidence>
<evidence type="ECO:0000256" key="8">
    <source>
        <dbReference type="ARBA" id="ARBA00022679"/>
    </source>
</evidence>
<feature type="binding site" evidence="16">
    <location>
        <position position="188"/>
    </location>
    <ligand>
        <name>substrate</name>
    </ligand>
</feature>
<dbReference type="Gene3D" id="3.40.50.920">
    <property type="match status" value="1"/>
</dbReference>
<dbReference type="Gene3D" id="3.40.50.970">
    <property type="match status" value="2"/>
</dbReference>
<evidence type="ECO:0000256" key="6">
    <source>
        <dbReference type="ARBA" id="ARBA00011738"/>
    </source>
</evidence>
<organism evidence="21 22">
    <name type="scientific">Enterovibrio nigricans DSM 22720</name>
    <dbReference type="NCBI Taxonomy" id="1121868"/>
    <lineage>
        <taxon>Bacteria</taxon>
        <taxon>Pseudomonadati</taxon>
        <taxon>Pseudomonadota</taxon>
        <taxon>Gammaproteobacteria</taxon>
        <taxon>Vibrionales</taxon>
        <taxon>Vibrionaceae</taxon>
        <taxon>Enterovibrio</taxon>
    </lineage>
</organism>
<dbReference type="EMBL" id="FUXU01000037">
    <property type="protein sequence ID" value="SKA57807.1"/>
    <property type="molecule type" value="Genomic_DNA"/>
</dbReference>
<keyword evidence="11 18" id="KW-0460">Magnesium</keyword>
<dbReference type="PANTHER" id="PTHR43522:SF2">
    <property type="entry name" value="TRANSKETOLASE 1-RELATED"/>
    <property type="match status" value="1"/>
</dbReference>
<evidence type="ECO:0000256" key="3">
    <source>
        <dbReference type="ARBA" id="ARBA00001941"/>
    </source>
</evidence>
<feature type="binding site" evidence="16">
    <location>
        <position position="448"/>
    </location>
    <ligand>
        <name>substrate</name>
    </ligand>
</feature>
<dbReference type="InterPro" id="IPR005478">
    <property type="entry name" value="Transketolase_bac-like"/>
</dbReference>
<dbReference type="InterPro" id="IPR033247">
    <property type="entry name" value="Transketolase_fam"/>
</dbReference>
<feature type="binding site" evidence="16">
    <location>
        <position position="312"/>
    </location>
    <ligand>
        <name>substrate</name>
    </ligand>
</feature>
<dbReference type="SUPFAM" id="SSF52922">
    <property type="entry name" value="TK C-terminal domain-like"/>
    <property type="match status" value="1"/>
</dbReference>
<accession>A0A1T4UYQ1</accession>
<dbReference type="FunFam" id="3.40.50.920:FF:000003">
    <property type="entry name" value="Transketolase"/>
    <property type="match status" value="1"/>
</dbReference>
<comment type="function">
    <text evidence="4">Catalyzes the transfer of a two-carbon ketol group from a ketose donor to an aldose acceptor, via a covalent intermediate with the cofactor thiamine pyrophosphate.</text>
</comment>
<comment type="similarity">
    <text evidence="5">Belongs to the transketolase family.</text>
</comment>
<dbReference type="InterPro" id="IPR020826">
    <property type="entry name" value="Transketolase_BS"/>
</dbReference>
<evidence type="ECO:0000313" key="21">
    <source>
        <dbReference type="EMBL" id="SKA57807.1"/>
    </source>
</evidence>
<gene>
    <name evidence="21" type="ORF">SAMN02745132_02820</name>
</gene>
<dbReference type="InterPro" id="IPR005474">
    <property type="entry name" value="Transketolase_N"/>
</dbReference>
<feature type="binding site" evidence="18">
    <location>
        <position position="82"/>
    </location>
    <ligand>
        <name>Mg(2+)</name>
        <dbReference type="ChEBI" id="CHEBI:18420"/>
    </ligand>
</feature>
<dbReference type="Pfam" id="PF22613">
    <property type="entry name" value="Transketolase_C_1"/>
    <property type="match status" value="1"/>
</dbReference>
<comment type="cofactor">
    <cofactor evidence="1">
        <name>Ca(2+)</name>
        <dbReference type="ChEBI" id="CHEBI:29108"/>
    </cofactor>
</comment>
<feature type="binding site" evidence="16">
    <location>
        <position position="397"/>
    </location>
    <ligand>
        <name>substrate</name>
    </ligand>
</feature>
<feature type="binding site" evidence="16">
    <location>
        <position position="285"/>
    </location>
    <ligand>
        <name>substrate</name>
    </ligand>
</feature>
<dbReference type="PANTHER" id="PTHR43522">
    <property type="entry name" value="TRANSKETOLASE"/>
    <property type="match status" value="1"/>
</dbReference>
<evidence type="ECO:0000256" key="16">
    <source>
        <dbReference type="PIRSR" id="PIRSR605478-2"/>
    </source>
</evidence>
<dbReference type="GO" id="GO:0009052">
    <property type="term" value="P:pentose-phosphate shunt, non-oxidative branch"/>
    <property type="evidence" value="ECO:0007669"/>
    <property type="project" value="UniProtKB-ARBA"/>
</dbReference>
<feature type="domain" description="Transketolase-like pyrimidine-binding" evidence="20">
    <location>
        <begin position="282"/>
        <end position="453"/>
    </location>
</feature>
<feature type="binding site" evidence="17">
    <location>
        <position position="188"/>
    </location>
    <ligand>
        <name>thiamine diphosphate</name>
        <dbReference type="ChEBI" id="CHEBI:58937"/>
    </ligand>
</feature>
<feature type="site" description="Important for catalytic activity" evidence="19">
    <location>
        <position position="188"/>
    </location>
</feature>
<evidence type="ECO:0000256" key="19">
    <source>
        <dbReference type="PIRSR" id="PIRSR605478-5"/>
    </source>
</evidence>
<dbReference type="Pfam" id="PF02779">
    <property type="entry name" value="Transket_pyr"/>
    <property type="match status" value="1"/>
</dbReference>
<comment type="catalytic activity">
    <reaction evidence="13">
        <text>D-sedoheptulose 7-phosphate + D-glyceraldehyde 3-phosphate = aldehydo-D-ribose 5-phosphate + D-xylulose 5-phosphate</text>
        <dbReference type="Rhea" id="RHEA:10508"/>
        <dbReference type="ChEBI" id="CHEBI:57483"/>
        <dbReference type="ChEBI" id="CHEBI:57737"/>
        <dbReference type="ChEBI" id="CHEBI:58273"/>
        <dbReference type="ChEBI" id="CHEBI:59776"/>
        <dbReference type="EC" id="2.2.1.1"/>
    </reaction>
</comment>
<proteinExistence type="inferred from homology"/>
<keyword evidence="22" id="KW-1185">Reference proteome</keyword>
<evidence type="ECO:0000256" key="18">
    <source>
        <dbReference type="PIRSR" id="PIRSR605478-4"/>
    </source>
</evidence>
<dbReference type="GO" id="GO:0004802">
    <property type="term" value="F:transketolase activity"/>
    <property type="evidence" value="ECO:0007669"/>
    <property type="project" value="UniProtKB-UniRule"/>
</dbReference>
<dbReference type="SMART" id="SM00861">
    <property type="entry name" value="Transket_pyr"/>
    <property type="match status" value="1"/>
</dbReference>
<evidence type="ECO:0000256" key="11">
    <source>
        <dbReference type="ARBA" id="ARBA00022842"/>
    </source>
</evidence>
<feature type="binding site" evidence="17">
    <location>
        <position position="112"/>
    </location>
    <ligand>
        <name>thiamine diphosphate</name>
        <dbReference type="ChEBI" id="CHEBI:58937"/>
    </ligand>
</feature>
<evidence type="ECO:0000259" key="20">
    <source>
        <dbReference type="SMART" id="SM00861"/>
    </source>
</evidence>
<feature type="binding site" evidence="17">
    <location>
        <position position="365"/>
    </location>
    <ligand>
        <name>thiamine diphosphate</name>
        <dbReference type="ChEBI" id="CHEBI:58937"/>
    </ligand>
</feature>
<dbReference type="NCBIfam" id="TIGR00232">
    <property type="entry name" value="tktlase_bact"/>
    <property type="match status" value="1"/>
</dbReference>
<evidence type="ECO:0000256" key="17">
    <source>
        <dbReference type="PIRSR" id="PIRSR605478-3"/>
    </source>
</evidence>